<dbReference type="InterPro" id="IPR036188">
    <property type="entry name" value="FAD/NAD-bd_sf"/>
</dbReference>
<dbReference type="PROSITE" id="PS50186">
    <property type="entry name" value="DEP"/>
    <property type="match status" value="1"/>
</dbReference>
<dbReference type="Gene3D" id="3.30.390.30">
    <property type="match status" value="1"/>
</dbReference>
<dbReference type="PANTHER" id="PTHR43014:SF2">
    <property type="entry name" value="MERCURIC REDUCTASE"/>
    <property type="match status" value="1"/>
</dbReference>
<keyword evidence="5" id="KW-0521">NADP</keyword>
<dbReference type="Pfam" id="PF02852">
    <property type="entry name" value="Pyr_redox_dim"/>
    <property type="match status" value="1"/>
</dbReference>
<dbReference type="SUPFAM" id="SSF51905">
    <property type="entry name" value="FAD/NAD(P)-binding domain"/>
    <property type="match status" value="1"/>
</dbReference>
<dbReference type="InterPro" id="IPR004099">
    <property type="entry name" value="Pyr_nucl-diS_OxRdtase_dimer"/>
</dbReference>
<evidence type="ECO:0000256" key="3">
    <source>
        <dbReference type="ARBA" id="ARBA00022630"/>
    </source>
</evidence>
<evidence type="ECO:0000256" key="4">
    <source>
        <dbReference type="ARBA" id="ARBA00022827"/>
    </source>
</evidence>
<evidence type="ECO:0000256" key="1">
    <source>
        <dbReference type="ARBA" id="ARBA00001974"/>
    </source>
</evidence>
<evidence type="ECO:0000256" key="7">
    <source>
        <dbReference type="ARBA" id="ARBA00023157"/>
    </source>
</evidence>
<organism evidence="11 12">
    <name type="scientific">Coccomyxa subellipsoidea</name>
    <dbReference type="NCBI Taxonomy" id="248742"/>
    <lineage>
        <taxon>Eukaryota</taxon>
        <taxon>Viridiplantae</taxon>
        <taxon>Chlorophyta</taxon>
        <taxon>core chlorophytes</taxon>
        <taxon>Trebouxiophyceae</taxon>
        <taxon>Trebouxiophyceae incertae sedis</taxon>
        <taxon>Coccomyxaceae</taxon>
        <taxon>Coccomyxa</taxon>
    </lineage>
</organism>
<dbReference type="Gene3D" id="1.10.10.10">
    <property type="entry name" value="Winged helix-like DNA-binding domain superfamily/Winged helix DNA-binding domain"/>
    <property type="match status" value="1"/>
</dbReference>
<evidence type="ECO:0000313" key="12">
    <source>
        <dbReference type="Proteomes" id="UP001491310"/>
    </source>
</evidence>
<dbReference type="SMART" id="SM00049">
    <property type="entry name" value="DEP"/>
    <property type="match status" value="1"/>
</dbReference>
<sequence>MSSEEKDLTEALAGLRAQVDVQDRSYKGHNYPVCFVGTEATEILAIGRSRSEAIQIGRKLLDLGYFHHVLKEHSFEDQYLFYRFKEDEGKVHGESARRDDGEAISWASRIFGSGSAHTDNMQSRSYIHLPDVASGPAASKEHVVPAPLDEHNARLLDNVRPASWIDPKPDSRYNLVVIGAGTGGLVAAAGSAGVGAKVALIEEWMMGGDCLNVGCVPSKAIIRSAHAVHEVRKAAELGVLGVNPANIKVHFGAVMNRMRQLRAEISHNDSASRFASDLGVDVYQGRATFTGRNSVEVNGKTLHFSAAVIATGATAAVPPIKGLKGTPYLTSDSLWNLTELPRRMAVIGAGSIGLECGQTFTRFGSQVTILARTSVMGKEDMDAAAALISQMKSEGVEFLDHCSIDEVMHCKSTGFMLKYTLKQASGEAKGGVLEVDAVLVAAGKVPNVHNLGLEAAGVNFDRQRGVLVNDKLQTSNRSIFAVGDVCTEYHFTHVADFMARMVIRNALFFGSGKMSSLLIPWVTYTDPEVAHVGLYEADLHQRKTPFQAFKVDFKDVDRAILDGVGGFVKILTAEKKDTILGATIVGPDAGNMISEVTVAMQAGMGLGSLASVIHPYPTQADSIRKCGDLYNKSRLTPLVKTVFNRFLAVRR</sequence>
<evidence type="ECO:0000256" key="8">
    <source>
        <dbReference type="ARBA" id="ARBA00023284"/>
    </source>
</evidence>
<proteinExistence type="inferred from homology"/>
<keyword evidence="7" id="KW-1015">Disulfide bond</keyword>
<dbReference type="InterPro" id="IPR000591">
    <property type="entry name" value="DEP_dom"/>
</dbReference>
<dbReference type="CDD" id="cd04371">
    <property type="entry name" value="DEP"/>
    <property type="match status" value="1"/>
</dbReference>
<protein>
    <recommendedName>
        <fullName evidence="10">DEP domain-containing protein</fullName>
    </recommendedName>
</protein>
<keyword evidence="4 9" id="KW-0274">FAD</keyword>
<dbReference type="InterPro" id="IPR036390">
    <property type="entry name" value="WH_DNA-bd_sf"/>
</dbReference>
<comment type="caution">
    <text evidence="11">The sequence shown here is derived from an EMBL/GenBank/DDBJ whole genome shotgun (WGS) entry which is preliminary data.</text>
</comment>
<dbReference type="SUPFAM" id="SSF46785">
    <property type="entry name" value="Winged helix' DNA-binding domain"/>
    <property type="match status" value="1"/>
</dbReference>
<dbReference type="PROSITE" id="PS00076">
    <property type="entry name" value="PYRIDINE_REDOX_1"/>
    <property type="match status" value="1"/>
</dbReference>
<dbReference type="PRINTS" id="PR00411">
    <property type="entry name" value="PNDRDTASEI"/>
</dbReference>
<evidence type="ECO:0000256" key="9">
    <source>
        <dbReference type="RuleBase" id="RU003691"/>
    </source>
</evidence>
<evidence type="ECO:0000313" key="11">
    <source>
        <dbReference type="EMBL" id="KAK9917539.1"/>
    </source>
</evidence>
<dbReference type="Gene3D" id="3.50.50.60">
    <property type="entry name" value="FAD/NAD(P)-binding domain"/>
    <property type="match status" value="2"/>
</dbReference>
<dbReference type="InterPro" id="IPR012999">
    <property type="entry name" value="Pyr_OxRdtase_I_AS"/>
</dbReference>
<keyword evidence="6 9" id="KW-0560">Oxidoreductase</keyword>
<dbReference type="Pfam" id="PF00610">
    <property type="entry name" value="DEP"/>
    <property type="match status" value="1"/>
</dbReference>
<dbReference type="PANTHER" id="PTHR43014">
    <property type="entry name" value="MERCURIC REDUCTASE"/>
    <property type="match status" value="1"/>
</dbReference>
<dbReference type="PRINTS" id="PR00368">
    <property type="entry name" value="FADPNR"/>
</dbReference>
<dbReference type="InterPro" id="IPR023753">
    <property type="entry name" value="FAD/NAD-binding_dom"/>
</dbReference>
<accession>A0ABR2Z1S2</accession>
<feature type="domain" description="DEP" evidence="10">
    <location>
        <begin position="15"/>
        <end position="86"/>
    </location>
</feature>
<keyword evidence="12" id="KW-1185">Reference proteome</keyword>
<evidence type="ECO:0000259" key="10">
    <source>
        <dbReference type="PROSITE" id="PS50186"/>
    </source>
</evidence>
<evidence type="ECO:0000256" key="5">
    <source>
        <dbReference type="ARBA" id="ARBA00022857"/>
    </source>
</evidence>
<name>A0ABR2Z1S2_9CHLO</name>
<dbReference type="SUPFAM" id="SSF55424">
    <property type="entry name" value="FAD/NAD-linked reductases, dimerisation (C-terminal) domain"/>
    <property type="match status" value="1"/>
</dbReference>
<dbReference type="InterPro" id="IPR036388">
    <property type="entry name" value="WH-like_DNA-bd_sf"/>
</dbReference>
<dbReference type="InterPro" id="IPR016156">
    <property type="entry name" value="FAD/NAD-linked_Rdtase_dimer_sf"/>
</dbReference>
<dbReference type="NCBIfam" id="NF004991">
    <property type="entry name" value="PRK06370.1-3"/>
    <property type="match status" value="1"/>
</dbReference>
<dbReference type="Pfam" id="PF07992">
    <property type="entry name" value="Pyr_redox_2"/>
    <property type="match status" value="1"/>
</dbReference>
<comment type="cofactor">
    <cofactor evidence="1">
        <name>FAD</name>
        <dbReference type="ChEBI" id="CHEBI:57692"/>
    </cofactor>
</comment>
<gene>
    <name evidence="11" type="ORF">WJX75_005484</name>
</gene>
<dbReference type="EMBL" id="JALJOT010000002">
    <property type="protein sequence ID" value="KAK9917539.1"/>
    <property type="molecule type" value="Genomic_DNA"/>
</dbReference>
<comment type="similarity">
    <text evidence="2 9">Belongs to the class-I pyridine nucleotide-disulfide oxidoreductase family.</text>
</comment>
<dbReference type="Proteomes" id="UP001491310">
    <property type="component" value="Unassembled WGS sequence"/>
</dbReference>
<evidence type="ECO:0000256" key="6">
    <source>
        <dbReference type="ARBA" id="ARBA00023002"/>
    </source>
</evidence>
<keyword evidence="8 9" id="KW-0676">Redox-active center</keyword>
<reference evidence="11 12" key="1">
    <citation type="journal article" date="2024" name="Nat. Commun.">
        <title>Phylogenomics reveals the evolutionary origins of lichenization in chlorophyte algae.</title>
        <authorList>
            <person name="Puginier C."/>
            <person name="Libourel C."/>
            <person name="Otte J."/>
            <person name="Skaloud P."/>
            <person name="Haon M."/>
            <person name="Grisel S."/>
            <person name="Petersen M."/>
            <person name="Berrin J.G."/>
            <person name="Delaux P.M."/>
            <person name="Dal Grande F."/>
            <person name="Keller J."/>
        </authorList>
    </citation>
    <scope>NUCLEOTIDE SEQUENCE [LARGE SCALE GENOMIC DNA]</scope>
    <source>
        <strain evidence="11 12">SAG 216-7</strain>
    </source>
</reference>
<evidence type="ECO:0000256" key="2">
    <source>
        <dbReference type="ARBA" id="ARBA00007532"/>
    </source>
</evidence>
<keyword evidence="3 9" id="KW-0285">Flavoprotein</keyword>